<reference evidence="2" key="1">
    <citation type="submission" date="2025-08" db="UniProtKB">
        <authorList>
            <consortium name="Ensembl"/>
        </authorList>
    </citation>
    <scope>IDENTIFICATION</scope>
</reference>
<dbReference type="AlphaFoldDB" id="A0A3B5L9D1"/>
<evidence type="ECO:0000256" key="1">
    <source>
        <dbReference type="SAM" id="MobiDB-lite"/>
    </source>
</evidence>
<sequence length="119" mass="12401">MPGSLSLSDRQPAPGHGHRGAAVPAVATGKPMMMSGSGSVVLPAGMINPAVPIRNIKMKFAVLIGLIQVGEVSNRDIVETVLNLVSALHIISLSLKSTPGIISESNVHILFHIILTHSL</sequence>
<protein>
    <submittedName>
        <fullName evidence="2">Uncharacterized protein</fullName>
    </submittedName>
</protein>
<organism evidence="2 3">
    <name type="scientific">Xiphophorus couchianus</name>
    <name type="common">Monterrey platyfish</name>
    <dbReference type="NCBI Taxonomy" id="32473"/>
    <lineage>
        <taxon>Eukaryota</taxon>
        <taxon>Metazoa</taxon>
        <taxon>Chordata</taxon>
        <taxon>Craniata</taxon>
        <taxon>Vertebrata</taxon>
        <taxon>Euteleostomi</taxon>
        <taxon>Actinopterygii</taxon>
        <taxon>Neopterygii</taxon>
        <taxon>Teleostei</taxon>
        <taxon>Neoteleostei</taxon>
        <taxon>Acanthomorphata</taxon>
        <taxon>Ovalentaria</taxon>
        <taxon>Atherinomorphae</taxon>
        <taxon>Cyprinodontiformes</taxon>
        <taxon>Poeciliidae</taxon>
        <taxon>Poeciliinae</taxon>
        <taxon>Xiphophorus</taxon>
    </lineage>
</organism>
<name>A0A3B5L9D1_9TELE</name>
<feature type="region of interest" description="Disordered" evidence="1">
    <location>
        <begin position="1"/>
        <end position="22"/>
    </location>
</feature>
<dbReference type="Proteomes" id="UP000261380">
    <property type="component" value="Unplaced"/>
</dbReference>
<reference evidence="2" key="2">
    <citation type="submission" date="2025-09" db="UniProtKB">
        <authorList>
            <consortium name="Ensembl"/>
        </authorList>
    </citation>
    <scope>IDENTIFICATION</scope>
</reference>
<keyword evidence="3" id="KW-1185">Reference proteome</keyword>
<evidence type="ECO:0000313" key="3">
    <source>
        <dbReference type="Proteomes" id="UP000261380"/>
    </source>
</evidence>
<proteinExistence type="predicted"/>
<evidence type="ECO:0000313" key="2">
    <source>
        <dbReference type="Ensembl" id="ENSXCOP00000007085.1"/>
    </source>
</evidence>
<dbReference type="Ensembl" id="ENSXCOT00000007173.1">
    <property type="protein sequence ID" value="ENSXCOP00000007085.1"/>
    <property type="gene ID" value="ENSXCOG00000005474.1"/>
</dbReference>
<accession>A0A3B5L9D1</accession>
<dbReference type="GeneTree" id="ENSGT00940000154934"/>